<feature type="region of interest" description="Disordered" evidence="1">
    <location>
        <begin position="1"/>
        <end position="47"/>
    </location>
</feature>
<evidence type="ECO:0000256" key="1">
    <source>
        <dbReference type="SAM" id="MobiDB-lite"/>
    </source>
</evidence>
<accession>A0A8X6NEM8</accession>
<protein>
    <submittedName>
        <fullName evidence="2">Uncharacterized protein</fullName>
    </submittedName>
</protein>
<sequence length="111" mass="12520">MKAIVRCHPPKCQQRIGKTEKNSSISSSYSPDSPSRALTPFSAGRQRTNKTISTSALRRKERFWKKNGMRDLPISQTAWLAVSRSHEIPIMPDAMQSTKPNLKTKRGLPIN</sequence>
<comment type="caution">
    <text evidence="2">The sequence shown here is derived from an EMBL/GenBank/DDBJ whole genome shotgun (WGS) entry which is preliminary data.</text>
</comment>
<dbReference type="AlphaFoldDB" id="A0A8X6NEM8"/>
<evidence type="ECO:0000313" key="2">
    <source>
        <dbReference type="EMBL" id="GFT10636.1"/>
    </source>
</evidence>
<dbReference type="EMBL" id="BMAW01008854">
    <property type="protein sequence ID" value="GFT10636.1"/>
    <property type="molecule type" value="Genomic_DNA"/>
</dbReference>
<dbReference type="Proteomes" id="UP000887013">
    <property type="component" value="Unassembled WGS sequence"/>
</dbReference>
<proteinExistence type="predicted"/>
<name>A0A8X6NEM8_NEPPI</name>
<feature type="region of interest" description="Disordered" evidence="1">
    <location>
        <begin position="91"/>
        <end position="111"/>
    </location>
</feature>
<feature type="compositionally biased region" description="Low complexity" evidence="1">
    <location>
        <begin position="23"/>
        <end position="35"/>
    </location>
</feature>
<gene>
    <name evidence="2" type="ORF">NPIL_215641</name>
</gene>
<feature type="compositionally biased region" description="Basic residues" evidence="1">
    <location>
        <begin position="102"/>
        <end position="111"/>
    </location>
</feature>
<evidence type="ECO:0000313" key="3">
    <source>
        <dbReference type="Proteomes" id="UP000887013"/>
    </source>
</evidence>
<reference evidence="2" key="1">
    <citation type="submission" date="2020-08" db="EMBL/GenBank/DDBJ databases">
        <title>Multicomponent nature underlies the extraordinary mechanical properties of spider dragline silk.</title>
        <authorList>
            <person name="Kono N."/>
            <person name="Nakamura H."/>
            <person name="Mori M."/>
            <person name="Yoshida Y."/>
            <person name="Ohtoshi R."/>
            <person name="Malay A.D."/>
            <person name="Moran D.A.P."/>
            <person name="Tomita M."/>
            <person name="Numata K."/>
            <person name="Arakawa K."/>
        </authorList>
    </citation>
    <scope>NUCLEOTIDE SEQUENCE</scope>
</reference>
<keyword evidence="3" id="KW-1185">Reference proteome</keyword>
<organism evidence="2 3">
    <name type="scientific">Nephila pilipes</name>
    <name type="common">Giant wood spider</name>
    <name type="synonym">Nephila maculata</name>
    <dbReference type="NCBI Taxonomy" id="299642"/>
    <lineage>
        <taxon>Eukaryota</taxon>
        <taxon>Metazoa</taxon>
        <taxon>Ecdysozoa</taxon>
        <taxon>Arthropoda</taxon>
        <taxon>Chelicerata</taxon>
        <taxon>Arachnida</taxon>
        <taxon>Araneae</taxon>
        <taxon>Araneomorphae</taxon>
        <taxon>Entelegynae</taxon>
        <taxon>Araneoidea</taxon>
        <taxon>Nephilidae</taxon>
        <taxon>Nephila</taxon>
    </lineage>
</organism>